<evidence type="ECO:0000256" key="4">
    <source>
        <dbReference type="ARBA" id="ARBA00022989"/>
    </source>
</evidence>
<dbReference type="AlphaFoldDB" id="A0A917MDV6"/>
<evidence type="ECO:0000256" key="3">
    <source>
        <dbReference type="ARBA" id="ARBA00022692"/>
    </source>
</evidence>
<organism evidence="7 8">
    <name type="scientific">Polaribacter pacificus</name>
    <dbReference type="NCBI Taxonomy" id="1775173"/>
    <lineage>
        <taxon>Bacteria</taxon>
        <taxon>Pseudomonadati</taxon>
        <taxon>Bacteroidota</taxon>
        <taxon>Flavobacteriia</taxon>
        <taxon>Flavobacteriales</taxon>
        <taxon>Flavobacteriaceae</taxon>
    </lineage>
</organism>
<dbReference type="RefSeq" id="WP_188599040.1">
    <property type="nucleotide sequence ID" value="NZ_BMJW01000002.1"/>
</dbReference>
<feature type="transmembrane region" description="Helical" evidence="6">
    <location>
        <begin position="34"/>
        <end position="50"/>
    </location>
</feature>
<sequence>MKQSPKLTIAYLLFFLAAVADVFAIVSNNEQIRFFSKPMLMTFLALIYLFSVQKPNGIYVLGLFFSFLGDVFLLGSGQEFFMLGLASFLIAHIIYIKITASYLDMHLTSKMISSALPFVLFLCALLYLIGSSLEGLLFPVLLYGLTISTFGSVAFLLYRTEKSRSNQWLFIGAVFFIVSDGLIALDKFYEPRDYYSLLIMVTYILAQFLISKAMIAKSN</sequence>
<dbReference type="Pfam" id="PF07947">
    <property type="entry name" value="YhhN"/>
    <property type="match status" value="1"/>
</dbReference>
<evidence type="ECO:0000313" key="8">
    <source>
        <dbReference type="Proteomes" id="UP000633278"/>
    </source>
</evidence>
<proteinExistence type="inferred from homology"/>
<feature type="transmembrane region" description="Helical" evidence="6">
    <location>
        <begin position="136"/>
        <end position="157"/>
    </location>
</feature>
<dbReference type="PANTHER" id="PTHR31885">
    <property type="entry name" value="GH04784P"/>
    <property type="match status" value="1"/>
</dbReference>
<evidence type="ECO:0008006" key="9">
    <source>
        <dbReference type="Google" id="ProtNLM"/>
    </source>
</evidence>
<comment type="similarity">
    <text evidence="2">Belongs to the TMEM86 family.</text>
</comment>
<keyword evidence="3 6" id="KW-0812">Transmembrane</keyword>
<feature type="transmembrane region" description="Helical" evidence="6">
    <location>
        <begin position="80"/>
        <end position="100"/>
    </location>
</feature>
<evidence type="ECO:0000256" key="1">
    <source>
        <dbReference type="ARBA" id="ARBA00004141"/>
    </source>
</evidence>
<gene>
    <name evidence="7" type="ORF">GCM10011416_18490</name>
</gene>
<dbReference type="GO" id="GO:0016787">
    <property type="term" value="F:hydrolase activity"/>
    <property type="evidence" value="ECO:0007669"/>
    <property type="project" value="TreeGrafter"/>
</dbReference>
<evidence type="ECO:0000256" key="5">
    <source>
        <dbReference type="ARBA" id="ARBA00023136"/>
    </source>
</evidence>
<dbReference type="InterPro" id="IPR012506">
    <property type="entry name" value="TMEM86B-like"/>
</dbReference>
<keyword evidence="4 6" id="KW-1133">Transmembrane helix</keyword>
<comment type="caution">
    <text evidence="7">The sequence shown here is derived from an EMBL/GenBank/DDBJ whole genome shotgun (WGS) entry which is preliminary data.</text>
</comment>
<keyword evidence="8" id="KW-1185">Reference proteome</keyword>
<protein>
    <recommendedName>
        <fullName evidence="9">YhhN-like protein</fullName>
    </recommendedName>
</protein>
<reference evidence="7" key="1">
    <citation type="journal article" date="2014" name="Int. J. Syst. Evol. Microbiol.">
        <title>Complete genome sequence of Corynebacterium casei LMG S-19264T (=DSM 44701T), isolated from a smear-ripened cheese.</title>
        <authorList>
            <consortium name="US DOE Joint Genome Institute (JGI-PGF)"/>
            <person name="Walter F."/>
            <person name="Albersmeier A."/>
            <person name="Kalinowski J."/>
            <person name="Ruckert C."/>
        </authorList>
    </citation>
    <scope>NUCLEOTIDE SEQUENCE</scope>
    <source>
        <strain evidence="7">CGMCC 1.15763</strain>
    </source>
</reference>
<evidence type="ECO:0000313" key="7">
    <source>
        <dbReference type="EMBL" id="GGH00325.1"/>
    </source>
</evidence>
<feature type="transmembrane region" description="Helical" evidence="6">
    <location>
        <begin position="169"/>
        <end position="189"/>
    </location>
</feature>
<dbReference type="EMBL" id="BMJW01000002">
    <property type="protein sequence ID" value="GGH00325.1"/>
    <property type="molecule type" value="Genomic_DNA"/>
</dbReference>
<keyword evidence="5 6" id="KW-0472">Membrane</keyword>
<dbReference type="GO" id="GO:0016020">
    <property type="term" value="C:membrane"/>
    <property type="evidence" value="ECO:0007669"/>
    <property type="project" value="UniProtKB-SubCell"/>
</dbReference>
<dbReference type="PANTHER" id="PTHR31885:SF6">
    <property type="entry name" value="GH04784P"/>
    <property type="match status" value="1"/>
</dbReference>
<feature type="transmembrane region" description="Helical" evidence="6">
    <location>
        <begin position="195"/>
        <end position="215"/>
    </location>
</feature>
<reference evidence="7" key="2">
    <citation type="submission" date="2020-09" db="EMBL/GenBank/DDBJ databases">
        <authorList>
            <person name="Sun Q."/>
            <person name="Zhou Y."/>
        </authorList>
    </citation>
    <scope>NUCLEOTIDE SEQUENCE</scope>
    <source>
        <strain evidence="7">CGMCC 1.15763</strain>
    </source>
</reference>
<accession>A0A917MDV6</accession>
<dbReference type="Proteomes" id="UP000633278">
    <property type="component" value="Unassembled WGS sequence"/>
</dbReference>
<comment type="subcellular location">
    <subcellularLocation>
        <location evidence="1">Membrane</location>
        <topology evidence="1">Multi-pass membrane protein</topology>
    </subcellularLocation>
</comment>
<evidence type="ECO:0000256" key="2">
    <source>
        <dbReference type="ARBA" id="ARBA00007375"/>
    </source>
</evidence>
<name>A0A917MDV6_9FLAO</name>
<feature type="transmembrane region" description="Helical" evidence="6">
    <location>
        <begin position="57"/>
        <end position="74"/>
    </location>
</feature>
<evidence type="ECO:0000256" key="6">
    <source>
        <dbReference type="SAM" id="Phobius"/>
    </source>
</evidence>
<feature type="transmembrane region" description="Helical" evidence="6">
    <location>
        <begin position="112"/>
        <end position="130"/>
    </location>
</feature>